<sequence>MNWLKSSFHNSGLIIFTVIICGYAVSFNNATGWAIAWMVLGLDLLSLLSLLPRLSRVTVQAKLIPTATGQLLACTLPKSWRTANVTLSLNDPAIPVTFNSAMRRFETTIPLSRGIYTDITVTLTKTDPLHLLMKKHRQSLKTMLIVPPQPRPVAAQALFDQLQPILRTNQAGTNDQPGFETQDFRAYQPGDPSNQIDWKLSARQQQPMLRVLNSDEPQSWCWVFLATTDDQLEDRLAAFYSFVQLVSALPGQVLLIGQTQQLITPTATEAFASYQPYRATDLPTTAIRQHRVVVFGDDSPLRTALVTALQPHNALVTTVQWPKGGVADA</sequence>
<evidence type="ECO:0000259" key="2">
    <source>
        <dbReference type="Pfam" id="PF01882"/>
    </source>
</evidence>
<dbReference type="EMBL" id="JBHSSE010000007">
    <property type="protein sequence ID" value="MFC6200961.1"/>
    <property type="molecule type" value="Genomic_DNA"/>
</dbReference>
<dbReference type="Pfam" id="PF01882">
    <property type="entry name" value="DUF58"/>
    <property type="match status" value="1"/>
</dbReference>
<feature type="transmembrane region" description="Helical" evidence="1">
    <location>
        <begin position="7"/>
        <end position="25"/>
    </location>
</feature>
<organism evidence="3 4">
    <name type="scientific">Lactiplantibacillus nangangensis</name>
    <dbReference type="NCBI Taxonomy" id="2559917"/>
    <lineage>
        <taxon>Bacteria</taxon>
        <taxon>Bacillati</taxon>
        <taxon>Bacillota</taxon>
        <taxon>Bacilli</taxon>
        <taxon>Lactobacillales</taxon>
        <taxon>Lactobacillaceae</taxon>
        <taxon>Lactiplantibacillus</taxon>
    </lineage>
</organism>
<comment type="caution">
    <text evidence="3">The sequence shown here is derived from an EMBL/GenBank/DDBJ whole genome shotgun (WGS) entry which is preliminary data.</text>
</comment>
<evidence type="ECO:0000256" key="1">
    <source>
        <dbReference type="SAM" id="Phobius"/>
    </source>
</evidence>
<dbReference type="PANTHER" id="PTHR34351">
    <property type="entry name" value="SLR1927 PROTEIN-RELATED"/>
    <property type="match status" value="1"/>
</dbReference>
<keyword evidence="4" id="KW-1185">Reference proteome</keyword>
<dbReference type="Proteomes" id="UP001596171">
    <property type="component" value="Unassembled WGS sequence"/>
</dbReference>
<proteinExistence type="predicted"/>
<accession>A0ABW1SI99</accession>
<keyword evidence="1" id="KW-0812">Transmembrane</keyword>
<name>A0ABW1SI99_9LACO</name>
<keyword evidence="1" id="KW-1133">Transmembrane helix</keyword>
<evidence type="ECO:0000313" key="3">
    <source>
        <dbReference type="EMBL" id="MFC6200961.1"/>
    </source>
</evidence>
<gene>
    <name evidence="3" type="ORF">ACFP1L_03495</name>
</gene>
<evidence type="ECO:0000313" key="4">
    <source>
        <dbReference type="Proteomes" id="UP001596171"/>
    </source>
</evidence>
<dbReference type="InterPro" id="IPR002881">
    <property type="entry name" value="DUF58"/>
</dbReference>
<feature type="domain" description="DUF58" evidence="2">
    <location>
        <begin position="183"/>
        <end position="222"/>
    </location>
</feature>
<dbReference type="RefSeq" id="WP_137617272.1">
    <property type="nucleotide sequence ID" value="NZ_BJDI01000020.1"/>
</dbReference>
<keyword evidence="1" id="KW-0472">Membrane</keyword>
<protein>
    <submittedName>
        <fullName evidence="3">DUF58 domain-containing protein</fullName>
    </submittedName>
</protein>
<reference evidence="4" key="1">
    <citation type="journal article" date="2019" name="Int. J. Syst. Evol. Microbiol.">
        <title>The Global Catalogue of Microorganisms (GCM) 10K type strain sequencing project: providing services to taxonomists for standard genome sequencing and annotation.</title>
        <authorList>
            <consortium name="The Broad Institute Genomics Platform"/>
            <consortium name="The Broad Institute Genome Sequencing Center for Infectious Disease"/>
            <person name="Wu L."/>
            <person name="Ma J."/>
        </authorList>
    </citation>
    <scope>NUCLEOTIDE SEQUENCE [LARGE SCALE GENOMIC DNA]</scope>
    <source>
        <strain evidence="4">CCM 8930</strain>
    </source>
</reference>